<protein>
    <submittedName>
        <fullName evidence="1">Uncharacterized protein</fullName>
    </submittedName>
</protein>
<dbReference type="EMBL" id="GGEC01005187">
    <property type="protein sequence ID" value="MBW85670.1"/>
    <property type="molecule type" value="Transcribed_RNA"/>
</dbReference>
<dbReference type="AlphaFoldDB" id="A0A2P2IWS7"/>
<name>A0A2P2IWS7_RHIMU</name>
<proteinExistence type="predicted"/>
<accession>A0A2P2IWS7</accession>
<organism evidence="1">
    <name type="scientific">Rhizophora mucronata</name>
    <name type="common">Asiatic mangrove</name>
    <dbReference type="NCBI Taxonomy" id="61149"/>
    <lineage>
        <taxon>Eukaryota</taxon>
        <taxon>Viridiplantae</taxon>
        <taxon>Streptophyta</taxon>
        <taxon>Embryophyta</taxon>
        <taxon>Tracheophyta</taxon>
        <taxon>Spermatophyta</taxon>
        <taxon>Magnoliopsida</taxon>
        <taxon>eudicotyledons</taxon>
        <taxon>Gunneridae</taxon>
        <taxon>Pentapetalae</taxon>
        <taxon>rosids</taxon>
        <taxon>fabids</taxon>
        <taxon>Malpighiales</taxon>
        <taxon>Rhizophoraceae</taxon>
        <taxon>Rhizophora</taxon>
    </lineage>
</organism>
<reference evidence="1" key="1">
    <citation type="submission" date="2018-02" db="EMBL/GenBank/DDBJ databases">
        <title>Rhizophora mucronata_Transcriptome.</title>
        <authorList>
            <person name="Meera S.P."/>
            <person name="Sreeshan A."/>
            <person name="Augustine A."/>
        </authorList>
    </citation>
    <scope>NUCLEOTIDE SEQUENCE</scope>
    <source>
        <tissue evidence="1">Leaf</tissue>
    </source>
</reference>
<evidence type="ECO:0000313" key="1">
    <source>
        <dbReference type="EMBL" id="MBW85670.1"/>
    </source>
</evidence>
<sequence>MKLKSGFAPEIRNAAWIRPSMAPITNADEADGICLLFLILAIPILPSSELDLHIASPGAICGINIFFSLFAIEPSSNNSLSCASGLDLPMVSSSATKEVVTLTSGNIAILDT</sequence>